<dbReference type="GO" id="GO:0042597">
    <property type="term" value="C:periplasmic space"/>
    <property type="evidence" value="ECO:0007669"/>
    <property type="project" value="InterPro"/>
</dbReference>
<evidence type="ECO:0000313" key="7">
    <source>
        <dbReference type="EMBL" id="CUH81892.1"/>
    </source>
</evidence>
<dbReference type="SUPFAM" id="SSF47175">
    <property type="entry name" value="Cytochromes"/>
    <property type="match status" value="1"/>
</dbReference>
<name>A0A0P1GIL5_9RHOB</name>
<evidence type="ECO:0000256" key="3">
    <source>
        <dbReference type="ARBA" id="ARBA00022723"/>
    </source>
</evidence>
<dbReference type="PIRSF" id="PIRSF000027">
    <property type="entry name" value="Cytc_c_prime"/>
    <property type="match status" value="1"/>
</dbReference>
<reference evidence="7 8" key="1">
    <citation type="submission" date="2015-09" db="EMBL/GenBank/DDBJ databases">
        <authorList>
            <consortium name="Swine Surveillance"/>
        </authorList>
    </citation>
    <scope>NUCLEOTIDE SEQUENCE [LARGE SCALE GENOMIC DNA]</scope>
    <source>
        <strain evidence="7 8">CECT 7648</strain>
    </source>
</reference>
<keyword evidence="2" id="KW-0349">Heme</keyword>
<evidence type="ECO:0000313" key="8">
    <source>
        <dbReference type="Proteomes" id="UP000054935"/>
    </source>
</evidence>
<proteinExistence type="predicted"/>
<dbReference type="RefSeq" id="WP_058249067.1">
    <property type="nucleotide sequence ID" value="NZ_CYSE01000009.1"/>
</dbReference>
<dbReference type="AlphaFoldDB" id="A0A0P1GIL5"/>
<evidence type="ECO:0000256" key="1">
    <source>
        <dbReference type="ARBA" id="ARBA00022448"/>
    </source>
</evidence>
<dbReference type="OrthoDB" id="8115790at2"/>
<keyword evidence="4" id="KW-0249">Electron transport</keyword>
<dbReference type="Pfam" id="PF01322">
    <property type="entry name" value="Cytochrom_C_2"/>
    <property type="match status" value="1"/>
</dbReference>
<dbReference type="GO" id="GO:0009055">
    <property type="term" value="F:electron transfer activity"/>
    <property type="evidence" value="ECO:0007669"/>
    <property type="project" value="InterPro"/>
</dbReference>
<organism evidence="7 8">
    <name type="scientific">Tropicibacter naphthalenivorans</name>
    <dbReference type="NCBI Taxonomy" id="441103"/>
    <lineage>
        <taxon>Bacteria</taxon>
        <taxon>Pseudomonadati</taxon>
        <taxon>Pseudomonadota</taxon>
        <taxon>Alphaproteobacteria</taxon>
        <taxon>Rhodobacterales</taxon>
        <taxon>Roseobacteraceae</taxon>
        <taxon>Tropicibacter</taxon>
    </lineage>
</organism>
<evidence type="ECO:0000256" key="2">
    <source>
        <dbReference type="ARBA" id="ARBA00022617"/>
    </source>
</evidence>
<keyword evidence="5" id="KW-0408">Iron</keyword>
<dbReference type="InterPro" id="IPR012127">
    <property type="entry name" value="Cyt_c_prime"/>
</dbReference>
<gene>
    <name evidence="7" type="ORF">TRN7648_03696</name>
</gene>
<feature type="chain" id="PRO_5006063469" evidence="6">
    <location>
        <begin position="22"/>
        <end position="188"/>
    </location>
</feature>
<accession>A0A0P1GIL5</accession>
<dbReference type="Gene3D" id="1.20.120.10">
    <property type="entry name" value="Cytochrome c/b562"/>
    <property type="match status" value="1"/>
</dbReference>
<dbReference type="STRING" id="441103.TRN7648_03696"/>
<sequence>MKKTTLTAAILIAGTTVTALAHGSATGIVKERMEAMMAMGKAVKTVTPMMRGETAYNAEALRAAALTFQAHAGKALTEQFPEGSGGAPSEAKDEIWQDWARFTDLADQLETYARGLELAAANGLGSDGSMGAGAMMGGSSMMGGGSMMGDSADMMSAEAIGAMPADAAFNMTTQVCSACHARFRAEDD</sequence>
<dbReference type="GO" id="GO:0022900">
    <property type="term" value="P:electron transport chain"/>
    <property type="evidence" value="ECO:0007669"/>
    <property type="project" value="InterPro"/>
</dbReference>
<dbReference type="Proteomes" id="UP000054935">
    <property type="component" value="Unassembled WGS sequence"/>
</dbReference>
<dbReference type="EMBL" id="CYSE01000009">
    <property type="protein sequence ID" value="CUH81892.1"/>
    <property type="molecule type" value="Genomic_DNA"/>
</dbReference>
<dbReference type="GO" id="GO:0020037">
    <property type="term" value="F:heme binding"/>
    <property type="evidence" value="ECO:0007669"/>
    <property type="project" value="InterPro"/>
</dbReference>
<feature type="signal peptide" evidence="6">
    <location>
        <begin position="1"/>
        <end position="21"/>
    </location>
</feature>
<keyword evidence="6" id="KW-0732">Signal</keyword>
<dbReference type="InterPro" id="IPR010980">
    <property type="entry name" value="Cyt_c/b562"/>
</dbReference>
<keyword evidence="8" id="KW-1185">Reference proteome</keyword>
<keyword evidence="1" id="KW-0813">Transport</keyword>
<protein>
    <submittedName>
        <fullName evidence="7">Cytochrome c556</fullName>
    </submittedName>
</protein>
<dbReference type="InterPro" id="IPR002321">
    <property type="entry name" value="Cyt_c_II"/>
</dbReference>
<dbReference type="PROSITE" id="PS51009">
    <property type="entry name" value="CYTCII"/>
    <property type="match status" value="1"/>
</dbReference>
<evidence type="ECO:0000256" key="4">
    <source>
        <dbReference type="ARBA" id="ARBA00022982"/>
    </source>
</evidence>
<evidence type="ECO:0000256" key="6">
    <source>
        <dbReference type="SAM" id="SignalP"/>
    </source>
</evidence>
<dbReference type="GO" id="GO:0005506">
    <property type="term" value="F:iron ion binding"/>
    <property type="evidence" value="ECO:0007669"/>
    <property type="project" value="InterPro"/>
</dbReference>
<evidence type="ECO:0000256" key="5">
    <source>
        <dbReference type="ARBA" id="ARBA00023004"/>
    </source>
</evidence>
<keyword evidence="3" id="KW-0479">Metal-binding</keyword>